<organism evidence="1 2">
    <name type="scientific">Rubrobacter xylanophilus</name>
    <dbReference type="NCBI Taxonomy" id="49319"/>
    <lineage>
        <taxon>Bacteria</taxon>
        <taxon>Bacillati</taxon>
        <taxon>Actinomycetota</taxon>
        <taxon>Rubrobacteria</taxon>
        <taxon>Rubrobacterales</taxon>
        <taxon>Rubrobacteraceae</taxon>
        <taxon>Rubrobacter</taxon>
    </lineage>
</organism>
<name>A0A510HFS1_9ACTN</name>
<dbReference type="EMBL" id="AP019791">
    <property type="protein sequence ID" value="BBL78789.1"/>
    <property type="molecule type" value="Genomic_DNA"/>
</dbReference>
<proteinExistence type="predicted"/>
<accession>A0A510HFS1</accession>
<evidence type="ECO:0000313" key="2">
    <source>
        <dbReference type="Proteomes" id="UP000318065"/>
    </source>
</evidence>
<gene>
    <name evidence="1" type="ORF">RxyAA322_06430</name>
</gene>
<protein>
    <submittedName>
        <fullName evidence="1">Uncharacterized protein</fullName>
    </submittedName>
</protein>
<dbReference type="OrthoDB" id="9848373at2"/>
<keyword evidence="2" id="KW-1185">Reference proteome</keyword>
<dbReference type="AlphaFoldDB" id="A0A510HFS1"/>
<reference evidence="1" key="1">
    <citation type="journal article" date="2019" name="Microbiol. Resour. Announc.">
        <title>Complete Genome Sequence of Rubrobacter xylanophilus Strain AA3-22, Isolated from Arima Onsen in Japan.</title>
        <authorList>
            <person name="Tomariguchi N."/>
            <person name="Miyazaki K."/>
        </authorList>
    </citation>
    <scope>NUCLEOTIDE SEQUENCE [LARGE SCALE GENOMIC DNA]</scope>
    <source>
        <strain evidence="1">AA3-22</strain>
    </source>
</reference>
<sequence>MADEGRPESLEEWHARVPRVADALRRGTRAVITTWGGAELAGLICDRDQSGLLVDVREPREEGSGYLFIPWGSIQQVRVQEVAQRKVKYLPP</sequence>
<dbReference type="RefSeq" id="WP_143526890.1">
    <property type="nucleotide sequence ID" value="NZ_AP019791.1"/>
</dbReference>
<evidence type="ECO:0000313" key="1">
    <source>
        <dbReference type="EMBL" id="BBL78789.1"/>
    </source>
</evidence>
<dbReference type="Proteomes" id="UP000318065">
    <property type="component" value="Chromosome"/>
</dbReference>